<dbReference type="OrthoDB" id="415358at2759"/>
<dbReference type="Proteomes" id="UP000440578">
    <property type="component" value="Unassembled WGS sequence"/>
</dbReference>
<dbReference type="PROSITE" id="PS51184">
    <property type="entry name" value="JMJC"/>
    <property type="match status" value="1"/>
</dbReference>
<dbReference type="InterPro" id="IPR003347">
    <property type="entry name" value="JmjC_dom"/>
</dbReference>
<evidence type="ECO:0000259" key="2">
    <source>
        <dbReference type="PROSITE" id="PS51184"/>
    </source>
</evidence>
<dbReference type="InterPro" id="IPR041667">
    <property type="entry name" value="Cupin_8"/>
</dbReference>
<dbReference type="Gene3D" id="2.60.120.650">
    <property type="entry name" value="Cupin"/>
    <property type="match status" value="1"/>
</dbReference>
<dbReference type="PANTHER" id="PTHR12461">
    <property type="entry name" value="HYPOXIA-INDUCIBLE FACTOR 1 ALPHA INHIBITOR-RELATED"/>
    <property type="match status" value="1"/>
</dbReference>
<feature type="domain" description="JmjC" evidence="2">
    <location>
        <begin position="192"/>
        <end position="342"/>
    </location>
</feature>
<dbReference type="AlphaFoldDB" id="A0A6A4VNS1"/>
<evidence type="ECO:0000313" key="4">
    <source>
        <dbReference type="Proteomes" id="UP000440578"/>
    </source>
</evidence>
<evidence type="ECO:0000313" key="3">
    <source>
        <dbReference type="EMBL" id="KAF0296216.1"/>
    </source>
</evidence>
<feature type="compositionally biased region" description="Low complexity" evidence="1">
    <location>
        <begin position="22"/>
        <end position="32"/>
    </location>
</feature>
<dbReference type="Pfam" id="PF13621">
    <property type="entry name" value="Cupin_8"/>
    <property type="match status" value="1"/>
</dbReference>
<evidence type="ECO:0000256" key="1">
    <source>
        <dbReference type="SAM" id="MobiDB-lite"/>
    </source>
</evidence>
<name>A0A6A4VNS1_AMPAM</name>
<organism evidence="3 4">
    <name type="scientific">Amphibalanus amphitrite</name>
    <name type="common">Striped barnacle</name>
    <name type="synonym">Balanus amphitrite</name>
    <dbReference type="NCBI Taxonomy" id="1232801"/>
    <lineage>
        <taxon>Eukaryota</taxon>
        <taxon>Metazoa</taxon>
        <taxon>Ecdysozoa</taxon>
        <taxon>Arthropoda</taxon>
        <taxon>Crustacea</taxon>
        <taxon>Multicrustacea</taxon>
        <taxon>Cirripedia</taxon>
        <taxon>Thoracica</taxon>
        <taxon>Thoracicalcarea</taxon>
        <taxon>Balanomorpha</taxon>
        <taxon>Balanoidea</taxon>
        <taxon>Balanidae</taxon>
        <taxon>Amphibalaninae</taxon>
        <taxon>Amphibalanus</taxon>
    </lineage>
</organism>
<dbReference type="SUPFAM" id="SSF51197">
    <property type="entry name" value="Clavaminate synthase-like"/>
    <property type="match status" value="1"/>
</dbReference>
<dbReference type="FunFam" id="2.60.120.650:FF:000025">
    <property type="entry name" value="Lysine-specific demethylase 8"/>
    <property type="match status" value="1"/>
</dbReference>
<gene>
    <name evidence="3" type="primary">Jmjd7_0</name>
    <name evidence="3" type="ORF">FJT64_006369</name>
</gene>
<comment type="caution">
    <text evidence="3">The sequence shown here is derived from an EMBL/GenBank/DDBJ whole genome shotgun (WGS) entry which is preliminary data.</text>
</comment>
<dbReference type="SMART" id="SM00558">
    <property type="entry name" value="JmjC"/>
    <property type="match status" value="1"/>
</dbReference>
<dbReference type="EMBL" id="VIIS01001579">
    <property type="protein sequence ID" value="KAF0296216.1"/>
    <property type="molecule type" value="Genomic_DNA"/>
</dbReference>
<feature type="region of interest" description="Disordered" evidence="1">
    <location>
        <begin position="1"/>
        <end position="32"/>
    </location>
</feature>
<dbReference type="PANTHER" id="PTHR12461:SF18">
    <property type="entry name" value="JMJC DOMAIN-CONTAINING PROTEIN"/>
    <property type="match status" value="1"/>
</dbReference>
<keyword evidence="4" id="KW-1185">Reference proteome</keyword>
<dbReference type="PROSITE" id="PS00018">
    <property type="entry name" value="EF_HAND_1"/>
    <property type="match status" value="1"/>
</dbReference>
<protein>
    <submittedName>
        <fullName evidence="3">JmjC domain-containing protein 7</fullName>
    </submittedName>
</protein>
<sequence>MRSSPSVDCHPVRQHSAGGDGPSAAGDGAPAPQLSGETALRLAAVAAVLAAALLTACGCADHSAWLQRELRAAAARSLLFWRPAPAGHWQPLGRHRPPLAEPIDQLERFPSPEQFFRRYVRPQRPVVFRGLAGVHPAYWLWTDDYLRREFGSVELDVEQKKKEDRSIGLTRMNVSEFLSVYKEKDLYVVHSIQEEMRRDLALLPSAQCGGLQRLMMDAVLWFSSGGTKSVLHYDELDNINCVLDGYKHFFLVDVDDAHHIEFDHMEGLYSSVDVTSVDMYRFPGLRDVPWYNVTLWKGDCFYLPFRWPHHVISSNSRNVAVNLWFSRLLWFNESECSDFEVSDHASLSDFDPAEDADLQRAHLVARAEDSEQLTLLAFADLYADALSDDDEAAEAAFDQLDADGDGLLQLPEMYEYEAVKFLRLFPRYERRD</sequence>
<proteinExistence type="predicted"/>
<dbReference type="InterPro" id="IPR018247">
    <property type="entry name" value="EF_Hand_1_Ca_BS"/>
</dbReference>
<accession>A0A6A4VNS1</accession>
<reference evidence="3 4" key="1">
    <citation type="submission" date="2019-07" db="EMBL/GenBank/DDBJ databases">
        <title>Draft genome assembly of a fouling barnacle, Amphibalanus amphitrite (Darwin, 1854): The first reference genome for Thecostraca.</title>
        <authorList>
            <person name="Kim W."/>
        </authorList>
    </citation>
    <scope>NUCLEOTIDE SEQUENCE [LARGE SCALE GENOMIC DNA]</scope>
    <source>
        <strain evidence="3">SNU_AA5</strain>
        <tissue evidence="3">Soma without cirri and trophi</tissue>
    </source>
</reference>